<comment type="subcellular location">
    <subcellularLocation>
        <location evidence="1">Preautophagosomal structure membrane</location>
        <topology evidence="1">Peripheral membrane protein</topology>
    </subcellularLocation>
</comment>
<evidence type="ECO:0000256" key="1">
    <source>
        <dbReference type="ARBA" id="ARBA00004623"/>
    </source>
</evidence>
<name>A0ABR0CYR9_9LAMI</name>
<evidence type="ECO:0000313" key="6">
    <source>
        <dbReference type="EMBL" id="KAK4482199.1"/>
    </source>
</evidence>
<evidence type="ECO:0000256" key="2">
    <source>
        <dbReference type="ARBA" id="ARBA00022574"/>
    </source>
</evidence>
<dbReference type="SMART" id="SM00320">
    <property type="entry name" value="WD40"/>
    <property type="match status" value="3"/>
</dbReference>
<reference evidence="6 7" key="1">
    <citation type="journal article" date="2023" name="bioRxiv">
        <title>Genome report: Whole genome sequence and annotation of Penstemon davidsonii.</title>
        <authorList>
            <person name="Ostevik K.L."/>
            <person name="Alabady M."/>
            <person name="Zhang M."/>
            <person name="Rausher M.D."/>
        </authorList>
    </citation>
    <scope>NUCLEOTIDE SEQUENCE [LARGE SCALE GENOMIC DNA]</scope>
    <source>
        <strain evidence="6">DNT005</strain>
        <tissue evidence="6">Whole leaf</tissue>
    </source>
</reference>
<keyword evidence="7" id="KW-1185">Reference proteome</keyword>
<evidence type="ECO:0000256" key="3">
    <source>
        <dbReference type="ARBA" id="ARBA00022737"/>
    </source>
</evidence>
<dbReference type="EMBL" id="JAYDYQ010002534">
    <property type="protein sequence ID" value="KAK4482199.1"/>
    <property type="molecule type" value="Genomic_DNA"/>
</dbReference>
<dbReference type="InterPro" id="IPR015943">
    <property type="entry name" value="WD40/YVTN_repeat-like_dom_sf"/>
</dbReference>
<feature type="compositionally biased region" description="Low complexity" evidence="5">
    <location>
        <begin position="53"/>
        <end position="62"/>
    </location>
</feature>
<evidence type="ECO:0000256" key="5">
    <source>
        <dbReference type="SAM" id="MobiDB-lite"/>
    </source>
</evidence>
<evidence type="ECO:0000313" key="7">
    <source>
        <dbReference type="Proteomes" id="UP001291926"/>
    </source>
</evidence>
<comment type="similarity">
    <text evidence="4">Belongs to the WD repeat PROPPIN family.</text>
</comment>
<sequence>MATLSSFSNPNPDPNFISPMLQPYLEQQQLQGIQPPDDENSYDAVSDRDSRDSFTTTTNNSTIPIENTYDAVSESDGRDSFTTTTNNSTITNPNRNPIKLLHVSFNQDYGCFATGTDRGFRIYNCDPFREIFRRDFDGNGGGVGAVEMLFRCNILALVGGGDAPQYPLNKVMIWDDHQSRCIGELSFRSEVRGVRLRRDRIIVILEQKIFVYNFADLKLLHQIETIANPKGLCAVSQVAGSLVLVCPGLQKGQVRVEHYASKRTKFIMAHDSRISCFTLSQDGNLLATASSKGTLVRIFNTHDGSSQQEVRRGADRAEIYSLAFSPTAQWLAVSSDKGTVHVFSLKVNSVKVGTERSSSPPDPNSSVTTSSSSLSFIKGVLPKYFSSEWSVAQFRLPEGSQYIVAFGHQKNTVVILGLDGSFYRCNFDPATGGEMTQLEYHNFLKPEEAF</sequence>
<dbReference type="InterPro" id="IPR036322">
    <property type="entry name" value="WD40_repeat_dom_sf"/>
</dbReference>
<evidence type="ECO:0008006" key="8">
    <source>
        <dbReference type="Google" id="ProtNLM"/>
    </source>
</evidence>
<organism evidence="6 7">
    <name type="scientific">Penstemon davidsonii</name>
    <dbReference type="NCBI Taxonomy" id="160366"/>
    <lineage>
        <taxon>Eukaryota</taxon>
        <taxon>Viridiplantae</taxon>
        <taxon>Streptophyta</taxon>
        <taxon>Embryophyta</taxon>
        <taxon>Tracheophyta</taxon>
        <taxon>Spermatophyta</taxon>
        <taxon>Magnoliopsida</taxon>
        <taxon>eudicotyledons</taxon>
        <taxon>Gunneridae</taxon>
        <taxon>Pentapetalae</taxon>
        <taxon>asterids</taxon>
        <taxon>lamiids</taxon>
        <taxon>Lamiales</taxon>
        <taxon>Plantaginaceae</taxon>
        <taxon>Cheloneae</taxon>
        <taxon>Penstemon</taxon>
    </lineage>
</organism>
<proteinExistence type="inferred from homology"/>
<dbReference type="PANTHER" id="PTHR11227">
    <property type="entry name" value="WD-REPEAT PROTEIN INTERACTING WITH PHOSPHOINOSIDES WIPI -RELATED"/>
    <property type="match status" value="1"/>
</dbReference>
<protein>
    <recommendedName>
        <fullName evidence="8">Autophagy-related protein 18a</fullName>
    </recommendedName>
</protein>
<dbReference type="Gene3D" id="2.130.10.10">
    <property type="entry name" value="YVTN repeat-like/Quinoprotein amine dehydrogenase"/>
    <property type="match status" value="1"/>
</dbReference>
<dbReference type="Pfam" id="PF21032">
    <property type="entry name" value="PROPPIN"/>
    <property type="match status" value="1"/>
</dbReference>
<dbReference type="InterPro" id="IPR001680">
    <property type="entry name" value="WD40_rpt"/>
</dbReference>
<gene>
    <name evidence="6" type="ORF">RD792_009341</name>
</gene>
<comment type="caution">
    <text evidence="6">The sequence shown here is derived from an EMBL/GenBank/DDBJ whole genome shotgun (WGS) entry which is preliminary data.</text>
</comment>
<keyword evidence="2" id="KW-0853">WD repeat</keyword>
<accession>A0ABR0CYR9</accession>
<keyword evidence="3" id="KW-0677">Repeat</keyword>
<evidence type="ECO:0000256" key="4">
    <source>
        <dbReference type="ARBA" id="ARBA00025740"/>
    </source>
</evidence>
<dbReference type="InterPro" id="IPR048720">
    <property type="entry name" value="PROPPIN"/>
</dbReference>
<dbReference type="Proteomes" id="UP001291926">
    <property type="component" value="Unassembled WGS sequence"/>
</dbReference>
<feature type="region of interest" description="Disordered" evidence="5">
    <location>
        <begin position="29"/>
        <end position="62"/>
    </location>
</feature>
<dbReference type="SUPFAM" id="SSF50978">
    <property type="entry name" value="WD40 repeat-like"/>
    <property type="match status" value="1"/>
</dbReference>